<feature type="transmembrane region" description="Helical" evidence="12">
    <location>
        <begin position="41"/>
        <end position="64"/>
    </location>
</feature>
<evidence type="ECO:0000256" key="11">
    <source>
        <dbReference type="ARBA" id="ARBA00023211"/>
    </source>
</evidence>
<evidence type="ECO:0000313" key="15">
    <source>
        <dbReference type="Proteomes" id="UP000014461"/>
    </source>
</evidence>
<dbReference type="NCBIfam" id="TIGR02380">
    <property type="entry name" value="ECA_wecA"/>
    <property type="match status" value="1"/>
</dbReference>
<dbReference type="GO" id="GO:0005886">
    <property type="term" value="C:plasma membrane"/>
    <property type="evidence" value="ECO:0007669"/>
    <property type="project" value="UniProtKB-SubCell"/>
</dbReference>
<feature type="transmembrane region" description="Helical" evidence="12">
    <location>
        <begin position="71"/>
        <end position="88"/>
    </location>
</feature>
<dbReference type="InterPro" id="IPR000715">
    <property type="entry name" value="Glycosyl_transferase_4"/>
</dbReference>
<dbReference type="UniPathway" id="UPA00281"/>
<dbReference type="EC" id="2.7.8.33" evidence="12"/>
<comment type="cofactor">
    <cofactor evidence="12">
        <name>Mn(2+)</name>
        <dbReference type="ChEBI" id="CHEBI:29035"/>
    </cofactor>
</comment>
<feature type="transmembrane region" description="Helical" evidence="12">
    <location>
        <begin position="134"/>
        <end position="154"/>
    </location>
</feature>
<dbReference type="CDD" id="cd06853">
    <property type="entry name" value="GT_WecA_like"/>
    <property type="match status" value="1"/>
</dbReference>
<comment type="catalytic activity">
    <reaction evidence="12">
        <text>di-trans,octa-cis-undecaprenyl phosphate + UDP-N-acetyl-alpha-D-glucosamine = N-acetyl-alpha-D-glucosaminyl-di-trans,octa-cis-undecaprenyl diphosphate + UMP</text>
        <dbReference type="Rhea" id="RHEA:28090"/>
        <dbReference type="ChEBI" id="CHEBI:57705"/>
        <dbReference type="ChEBI" id="CHEBI:57865"/>
        <dbReference type="ChEBI" id="CHEBI:60392"/>
        <dbReference type="ChEBI" id="CHEBI:62959"/>
        <dbReference type="EC" id="2.7.8.33"/>
    </reaction>
</comment>
<evidence type="ECO:0000256" key="5">
    <source>
        <dbReference type="ARBA" id="ARBA00022679"/>
    </source>
</evidence>
<evidence type="ECO:0000256" key="3">
    <source>
        <dbReference type="ARBA" id="ARBA00022519"/>
    </source>
</evidence>
<dbReference type="EMBL" id="BARX01000019">
    <property type="protein sequence ID" value="GAD02769.1"/>
    <property type="molecule type" value="Genomic_DNA"/>
</dbReference>
<feature type="binding site" evidence="13">
    <location>
        <position position="218"/>
    </location>
    <ligand>
        <name>Mg(2+)</name>
        <dbReference type="ChEBI" id="CHEBI:18420"/>
    </ligand>
</feature>
<keyword evidence="11 12" id="KW-0464">Manganese</keyword>
<evidence type="ECO:0000256" key="8">
    <source>
        <dbReference type="ARBA" id="ARBA00022985"/>
    </source>
</evidence>
<gene>
    <name evidence="12" type="primary">wecA</name>
    <name evidence="14" type="ORF">AALB_2849</name>
</gene>
<dbReference type="STRING" id="1331007.AALB_2849"/>
<comment type="pathway">
    <text evidence="12">Bacterial outer membrane biogenesis; LPS O-antigen biosynthesis.</text>
</comment>
<evidence type="ECO:0000256" key="4">
    <source>
        <dbReference type="ARBA" id="ARBA00022676"/>
    </source>
</evidence>
<keyword evidence="4 12" id="KW-0328">Glycosyltransferase</keyword>
<dbReference type="OrthoDB" id="9783652at2"/>
<accession>R9PN50</accession>
<dbReference type="GO" id="GO:0044038">
    <property type="term" value="P:cell wall macromolecule biosynthetic process"/>
    <property type="evidence" value="ECO:0007669"/>
    <property type="project" value="TreeGrafter"/>
</dbReference>
<dbReference type="HAMAP" id="MF_02030">
    <property type="entry name" value="WecA_Gammaproteo"/>
    <property type="match status" value="1"/>
</dbReference>
<dbReference type="GO" id="GO:0036380">
    <property type="term" value="F:UDP-N-acetylglucosamine-undecaprenyl-phosphate N-acetylglucosaminephosphotransferase activity"/>
    <property type="evidence" value="ECO:0007669"/>
    <property type="project" value="UniProtKB-UniRule"/>
</dbReference>
<dbReference type="Pfam" id="PF00953">
    <property type="entry name" value="Glycos_transf_4"/>
    <property type="match status" value="1"/>
</dbReference>
<dbReference type="GO" id="GO:0009276">
    <property type="term" value="C:Gram-negative-bacterium-type cell wall"/>
    <property type="evidence" value="ECO:0007669"/>
    <property type="project" value="InterPro"/>
</dbReference>
<dbReference type="AlphaFoldDB" id="R9PN50"/>
<comment type="cofactor">
    <cofactor evidence="12 13">
        <name>Mg(2+)</name>
        <dbReference type="ChEBI" id="CHEBI:18420"/>
    </cofactor>
</comment>
<dbReference type="GO" id="GO:0000287">
    <property type="term" value="F:magnesium ion binding"/>
    <property type="evidence" value="ECO:0007669"/>
    <property type="project" value="InterPro"/>
</dbReference>
<sequence>MSTFILSLMVAFLGTYSAIKVLKPIAIKHELVDKPNERKLHVGAIPLIGGLAVYIGFVLSLLVIAQGYDISFKYFLLASGGILLVGMLDDKYDLSVSLRMFCQIVAASVMMFASGDRIENLGNLLVMGDIHLGWAAVPFTYLAIMGAINAYNMVDGIDGLVGGVTFTSMLSLSLLFILEGFVLESWIALCLVVALIPYLIFNLARADNPKRSKIFMGDAGSMFVGLSVVWLLAIGSQGEAPAFKPVTALWVIAIPLMDMAGVMIRRKRKGQSPFKPDRDHLHHIFMRAGFTSRQTLICITLLSFSISMVGVLLNCFNAPDWFSFALFLVVFACYLMALKHVWRLLKAFRRVTAFRRMRRVNQIKLSRAKQKSA</sequence>
<comment type="caution">
    <text evidence="12">Lacks conserved residue(s) required for the propagation of feature annotation.</text>
</comment>
<keyword evidence="13" id="KW-0479">Metal-binding</keyword>
<evidence type="ECO:0000256" key="2">
    <source>
        <dbReference type="ARBA" id="ARBA00022475"/>
    </source>
</evidence>
<name>R9PN50_AGAAL</name>
<comment type="subcellular location">
    <subcellularLocation>
        <location evidence="12">Cell inner membrane</location>
        <topology evidence="12">Multi-pass membrane protein</topology>
    </subcellularLocation>
    <subcellularLocation>
        <location evidence="1">Cell membrane</location>
        <topology evidence="1">Multi-pass membrane protein</topology>
    </subcellularLocation>
</comment>
<keyword evidence="15" id="KW-1185">Reference proteome</keyword>
<organism evidence="14 15">
    <name type="scientific">Agarivorans albus MKT 106</name>
    <dbReference type="NCBI Taxonomy" id="1331007"/>
    <lineage>
        <taxon>Bacteria</taxon>
        <taxon>Pseudomonadati</taxon>
        <taxon>Pseudomonadota</taxon>
        <taxon>Gammaproteobacteria</taxon>
        <taxon>Alteromonadales</taxon>
        <taxon>Alteromonadaceae</taxon>
        <taxon>Agarivorans</taxon>
    </lineage>
</organism>
<evidence type="ECO:0000313" key="14">
    <source>
        <dbReference type="EMBL" id="GAD02769.1"/>
    </source>
</evidence>
<evidence type="ECO:0000256" key="12">
    <source>
        <dbReference type="HAMAP-Rule" id="MF_02030"/>
    </source>
</evidence>
<keyword evidence="10 12" id="KW-0472">Membrane</keyword>
<comment type="function">
    <text evidence="12">Catalyzes the transfer of the GlcNAc-1-phosphate moiety from UDP-GlcNAc onto the carrier lipid undecaprenyl phosphate (C55-P), yielding GlcNAc-pyrophosphoryl-undecaprenyl (GlcNAc-PP-C55).</text>
</comment>
<dbReference type="Proteomes" id="UP000014461">
    <property type="component" value="Unassembled WGS sequence"/>
</dbReference>
<protein>
    <recommendedName>
        <fullName evidence="12">Undecaprenyl-phosphate alpha-N-acetylglucosaminyl 1-phosphate transferase</fullName>
        <ecNumber evidence="12">2.7.8.33</ecNumber>
    </recommendedName>
    <alternativeName>
        <fullName evidence="12">UDP-GlcNAc:undecaprenyl-phosphate GlcNAc-1-phosphate transferase</fullName>
    </alternativeName>
    <alternativeName>
        <fullName evidence="12">Undecaprenyl-phosphate GlcNAc-1-phosphate transferase</fullName>
    </alternativeName>
</protein>
<keyword evidence="7 12" id="KW-0460">Magnesium</keyword>
<keyword evidence="9 12" id="KW-1133">Transmembrane helix</keyword>
<feature type="transmembrane region" description="Helical" evidence="12">
    <location>
        <begin position="174"/>
        <end position="201"/>
    </location>
</feature>
<dbReference type="GO" id="GO:0030145">
    <property type="term" value="F:manganese ion binding"/>
    <property type="evidence" value="ECO:0007669"/>
    <property type="project" value="InterPro"/>
</dbReference>
<dbReference type="PANTHER" id="PTHR22926">
    <property type="entry name" value="PHOSPHO-N-ACETYLMURAMOYL-PENTAPEPTIDE-TRANSFERASE"/>
    <property type="match status" value="1"/>
</dbReference>
<keyword evidence="8 12" id="KW-0448">Lipopolysaccharide biosynthesis</keyword>
<keyword evidence="5 12" id="KW-0808">Transferase</keyword>
<keyword evidence="6 12" id="KW-0812">Transmembrane</keyword>
<keyword evidence="3 12" id="KW-0997">Cell inner membrane</keyword>
<comment type="caution">
    <text evidence="14">The sequence shown here is derived from an EMBL/GenBank/DDBJ whole genome shotgun (WGS) entry which is preliminary data.</text>
</comment>
<feature type="transmembrane region" description="Helical" evidence="12">
    <location>
        <begin position="322"/>
        <end position="342"/>
    </location>
</feature>
<feature type="transmembrane region" description="Helical" evidence="12">
    <location>
        <begin position="246"/>
        <end position="264"/>
    </location>
</feature>
<evidence type="ECO:0000256" key="9">
    <source>
        <dbReference type="ARBA" id="ARBA00022989"/>
    </source>
</evidence>
<feature type="binding site" evidence="13">
    <location>
        <position position="152"/>
    </location>
    <ligand>
        <name>Mg(2+)</name>
        <dbReference type="ChEBI" id="CHEBI:18420"/>
    </ligand>
</feature>
<reference evidence="14" key="1">
    <citation type="journal article" date="2013" name="Genome Announc.">
        <title>Draft Genome Sequence of Agarivorans albus Strain MKT 106T, an Agarolytic Marine Bacterium.</title>
        <authorList>
            <person name="Yasuike M."/>
            <person name="Nakamura Y."/>
            <person name="Kai W."/>
            <person name="Fujiwara A."/>
            <person name="Fukui Y."/>
            <person name="Satomi M."/>
            <person name="Sano M."/>
        </authorList>
    </citation>
    <scope>NUCLEOTIDE SEQUENCE [LARGE SCALE GENOMIC DNA]</scope>
</reference>
<evidence type="ECO:0000256" key="1">
    <source>
        <dbReference type="ARBA" id="ARBA00004651"/>
    </source>
</evidence>
<evidence type="ECO:0000256" key="6">
    <source>
        <dbReference type="ARBA" id="ARBA00022692"/>
    </source>
</evidence>
<evidence type="ECO:0000256" key="7">
    <source>
        <dbReference type="ARBA" id="ARBA00022842"/>
    </source>
</evidence>
<feature type="transmembrane region" description="Helical" evidence="12">
    <location>
        <begin position="296"/>
        <end position="316"/>
    </location>
</feature>
<keyword evidence="2 12" id="KW-1003">Cell membrane</keyword>
<dbReference type="PANTHER" id="PTHR22926:SF3">
    <property type="entry name" value="UNDECAPRENYL-PHOSPHATE ALPHA-N-ACETYLGLUCOSAMINYL 1-PHOSPHATE TRANSFERASE"/>
    <property type="match status" value="1"/>
</dbReference>
<dbReference type="GO" id="GO:0016757">
    <property type="term" value="F:glycosyltransferase activity"/>
    <property type="evidence" value="ECO:0007669"/>
    <property type="project" value="UniProtKB-KW"/>
</dbReference>
<dbReference type="GO" id="GO:0071555">
    <property type="term" value="P:cell wall organization"/>
    <property type="evidence" value="ECO:0007669"/>
    <property type="project" value="TreeGrafter"/>
</dbReference>
<dbReference type="InterPro" id="IPR012750">
    <property type="entry name" value="ECA_WecA-rel"/>
</dbReference>
<dbReference type="GO" id="GO:0009243">
    <property type="term" value="P:O antigen biosynthetic process"/>
    <property type="evidence" value="ECO:0007669"/>
    <property type="project" value="UniProtKB-UniRule"/>
</dbReference>
<feature type="transmembrane region" description="Helical" evidence="12">
    <location>
        <begin position="213"/>
        <end position="234"/>
    </location>
</feature>
<comment type="similarity">
    <text evidence="12">Belongs to the glycosyltransferase 4 family. WecA subfamily.</text>
</comment>
<evidence type="ECO:0000256" key="13">
    <source>
        <dbReference type="PIRSR" id="PIRSR600715-1"/>
    </source>
</evidence>
<dbReference type="RefSeq" id="WP_016402536.1">
    <property type="nucleotide sequence ID" value="NZ_BARX01000019.1"/>
</dbReference>
<proteinExistence type="inferred from homology"/>
<evidence type="ECO:0000256" key="10">
    <source>
        <dbReference type="ARBA" id="ARBA00023136"/>
    </source>
</evidence>